<dbReference type="GO" id="GO:0000976">
    <property type="term" value="F:transcription cis-regulatory region binding"/>
    <property type="evidence" value="ECO:0007669"/>
    <property type="project" value="TreeGrafter"/>
</dbReference>
<proteinExistence type="predicted"/>
<dbReference type="InterPro" id="IPR001647">
    <property type="entry name" value="HTH_TetR"/>
</dbReference>
<evidence type="ECO:0000256" key="1">
    <source>
        <dbReference type="ARBA" id="ARBA00023015"/>
    </source>
</evidence>
<dbReference type="EMBL" id="PVTL01000005">
    <property type="protein sequence ID" value="PRY68092.1"/>
    <property type="molecule type" value="Genomic_DNA"/>
</dbReference>
<organism evidence="7 8">
    <name type="scientific">Glaciihabitans tibetensis</name>
    <dbReference type="NCBI Taxonomy" id="1266600"/>
    <lineage>
        <taxon>Bacteria</taxon>
        <taxon>Bacillati</taxon>
        <taxon>Actinomycetota</taxon>
        <taxon>Actinomycetes</taxon>
        <taxon>Micrococcales</taxon>
        <taxon>Microbacteriaceae</taxon>
        <taxon>Glaciihabitans</taxon>
    </lineage>
</organism>
<reference evidence="7 8" key="1">
    <citation type="submission" date="2018-03" db="EMBL/GenBank/DDBJ databases">
        <title>Genomic Encyclopedia of Type Strains, Phase III (KMG-III): the genomes of soil and plant-associated and newly described type strains.</title>
        <authorList>
            <person name="Whitman W."/>
        </authorList>
    </citation>
    <scope>NUCLEOTIDE SEQUENCE [LARGE SCALE GENOMIC DNA]</scope>
    <source>
        <strain evidence="7 8">CGMCC 1.12484</strain>
    </source>
</reference>
<keyword evidence="3" id="KW-0804">Transcription</keyword>
<dbReference type="InterPro" id="IPR050109">
    <property type="entry name" value="HTH-type_TetR-like_transc_reg"/>
</dbReference>
<dbReference type="AlphaFoldDB" id="A0A2T0VD35"/>
<keyword evidence="8" id="KW-1185">Reference proteome</keyword>
<dbReference type="GO" id="GO:0003700">
    <property type="term" value="F:DNA-binding transcription factor activity"/>
    <property type="evidence" value="ECO:0007669"/>
    <property type="project" value="TreeGrafter"/>
</dbReference>
<evidence type="ECO:0000313" key="8">
    <source>
        <dbReference type="Proteomes" id="UP000237983"/>
    </source>
</evidence>
<dbReference type="OrthoDB" id="3869819at2"/>
<evidence type="ECO:0000256" key="2">
    <source>
        <dbReference type="ARBA" id="ARBA00023125"/>
    </source>
</evidence>
<dbReference type="PROSITE" id="PS50977">
    <property type="entry name" value="HTH_TETR_2"/>
    <property type="match status" value="1"/>
</dbReference>
<evidence type="ECO:0000259" key="6">
    <source>
        <dbReference type="PROSITE" id="PS50977"/>
    </source>
</evidence>
<accession>A0A2T0VD35</accession>
<evidence type="ECO:0000313" key="7">
    <source>
        <dbReference type="EMBL" id="PRY68092.1"/>
    </source>
</evidence>
<name>A0A2T0VD35_9MICO</name>
<dbReference type="SUPFAM" id="SSF48498">
    <property type="entry name" value="Tetracyclin repressor-like, C-terminal domain"/>
    <property type="match status" value="1"/>
</dbReference>
<dbReference type="Proteomes" id="UP000237983">
    <property type="component" value="Unassembled WGS sequence"/>
</dbReference>
<dbReference type="Pfam" id="PF00440">
    <property type="entry name" value="TetR_N"/>
    <property type="match status" value="1"/>
</dbReference>
<dbReference type="RefSeq" id="WP_106212781.1">
    <property type="nucleotide sequence ID" value="NZ_PVTL01000005.1"/>
</dbReference>
<dbReference type="InterPro" id="IPR036271">
    <property type="entry name" value="Tet_transcr_reg_TetR-rel_C_sf"/>
</dbReference>
<dbReference type="Gene3D" id="1.10.357.10">
    <property type="entry name" value="Tetracycline Repressor, domain 2"/>
    <property type="match status" value="1"/>
</dbReference>
<dbReference type="SUPFAM" id="SSF46689">
    <property type="entry name" value="Homeodomain-like"/>
    <property type="match status" value="1"/>
</dbReference>
<dbReference type="InterPro" id="IPR009057">
    <property type="entry name" value="Homeodomain-like_sf"/>
</dbReference>
<sequence>MTPTLSSARPPARARRADAEHNRTAILEAAAVALNRDPDASLQSIAAEAHLTRRALYGHFSTREDLIIALLWRGASRITLSITAVDCGNSRMSIARIGSRLWGEVEHVRVMARFAVRGPFAPIVAEALAPLRRLLLTIVKRGIAAGELRQDISPELLSRLIEGSALAVLDEANRTPLGRDDGARLVMQAGLAMAGLSWRESEQTITEMDRTP</sequence>
<evidence type="ECO:0000256" key="4">
    <source>
        <dbReference type="PROSITE-ProRule" id="PRU00335"/>
    </source>
</evidence>
<keyword evidence="2 4" id="KW-0238">DNA-binding</keyword>
<feature type="domain" description="HTH tetR-type" evidence="6">
    <location>
        <begin position="20"/>
        <end position="78"/>
    </location>
</feature>
<gene>
    <name evidence="7" type="ORF">B0I08_105257</name>
</gene>
<dbReference type="PANTHER" id="PTHR30055">
    <property type="entry name" value="HTH-TYPE TRANSCRIPTIONAL REGULATOR RUTR"/>
    <property type="match status" value="1"/>
</dbReference>
<evidence type="ECO:0000256" key="3">
    <source>
        <dbReference type="ARBA" id="ARBA00023163"/>
    </source>
</evidence>
<evidence type="ECO:0000256" key="5">
    <source>
        <dbReference type="SAM" id="MobiDB-lite"/>
    </source>
</evidence>
<feature type="DNA-binding region" description="H-T-H motif" evidence="4">
    <location>
        <begin position="41"/>
        <end position="60"/>
    </location>
</feature>
<keyword evidence="1" id="KW-0805">Transcription regulation</keyword>
<protein>
    <submittedName>
        <fullName evidence="7">TetR family transcriptional regulator</fullName>
    </submittedName>
</protein>
<comment type="caution">
    <text evidence="7">The sequence shown here is derived from an EMBL/GenBank/DDBJ whole genome shotgun (WGS) entry which is preliminary data.</text>
</comment>
<dbReference type="PANTHER" id="PTHR30055:SF234">
    <property type="entry name" value="HTH-TYPE TRANSCRIPTIONAL REGULATOR BETI"/>
    <property type="match status" value="1"/>
</dbReference>
<feature type="region of interest" description="Disordered" evidence="5">
    <location>
        <begin position="1"/>
        <end position="20"/>
    </location>
</feature>